<dbReference type="InterPro" id="IPR001978">
    <property type="entry name" value="Troponin"/>
</dbReference>
<gene>
    <name evidence="3" type="ORF">BV898_10341</name>
</gene>
<dbReference type="GO" id="GO:0005861">
    <property type="term" value="C:troponin complex"/>
    <property type="evidence" value="ECO:0007669"/>
    <property type="project" value="InterPro"/>
</dbReference>
<reference evidence="4" key="1">
    <citation type="submission" date="2017-01" db="EMBL/GenBank/DDBJ databases">
        <title>Comparative genomics of anhydrobiosis in the tardigrade Hypsibius dujardini.</title>
        <authorList>
            <person name="Yoshida Y."/>
            <person name="Koutsovoulos G."/>
            <person name="Laetsch D."/>
            <person name="Stevens L."/>
            <person name="Kumar S."/>
            <person name="Horikawa D."/>
            <person name="Ishino K."/>
            <person name="Komine S."/>
            <person name="Tomita M."/>
            <person name="Blaxter M."/>
            <person name="Arakawa K."/>
        </authorList>
    </citation>
    <scope>NUCLEOTIDE SEQUENCE [LARGE SCALE GENOMIC DNA]</scope>
    <source>
        <strain evidence="4">Z151</strain>
    </source>
</reference>
<evidence type="ECO:0000313" key="3">
    <source>
        <dbReference type="EMBL" id="OQV15467.1"/>
    </source>
</evidence>
<evidence type="ECO:0000256" key="2">
    <source>
        <dbReference type="SAM" id="Coils"/>
    </source>
</evidence>
<dbReference type="Pfam" id="PF00992">
    <property type="entry name" value="Troponin"/>
    <property type="match status" value="1"/>
</dbReference>
<dbReference type="GO" id="GO:0006936">
    <property type="term" value="P:muscle contraction"/>
    <property type="evidence" value="ECO:0007669"/>
    <property type="project" value="TreeGrafter"/>
</dbReference>
<keyword evidence="4" id="KW-1185">Reference proteome</keyword>
<dbReference type="OrthoDB" id="371899at2759"/>
<dbReference type="InterPro" id="IPR038077">
    <property type="entry name" value="Troponin_sf"/>
</dbReference>
<comment type="similarity">
    <text evidence="1">Belongs to the troponin I family.</text>
</comment>
<name>A0A1W0WJX0_HYPEX</name>
<dbReference type="EMBL" id="MTYJ01000088">
    <property type="protein sequence ID" value="OQV15467.1"/>
    <property type="molecule type" value="Genomic_DNA"/>
</dbReference>
<dbReference type="InterPro" id="IPR050875">
    <property type="entry name" value="Troponin_I"/>
</dbReference>
<sequence>MSLLLGTRKPEGGQVLVTDRNAVLKRSAAPKSAAQIAVRKQLEESIVRSKKPRFHIDAERRKKLKALLLKHTADNIKEYHEKKAKERRNFLTEIIGKDSHSGVEDADRLEEVCRAYHQRIRQLHQENYDLECSARANDYLINEMTIQVNELRGKFVKPTLRSVAAALASETKSSAESKVLARSFRRSLKVRTNNDSPLTVREDSGWRTAIDKSRPEWIKQTSRKSDFDDISEQDI</sequence>
<proteinExistence type="inferred from homology"/>
<evidence type="ECO:0008006" key="5">
    <source>
        <dbReference type="Google" id="ProtNLM"/>
    </source>
</evidence>
<evidence type="ECO:0000256" key="1">
    <source>
        <dbReference type="ARBA" id="ARBA00009930"/>
    </source>
</evidence>
<protein>
    <recommendedName>
        <fullName evidence="5">Troponin I</fullName>
    </recommendedName>
</protein>
<keyword evidence="2" id="KW-0175">Coiled coil</keyword>
<comment type="caution">
    <text evidence="3">The sequence shown here is derived from an EMBL/GenBank/DDBJ whole genome shotgun (WGS) entry which is preliminary data.</text>
</comment>
<dbReference type="AlphaFoldDB" id="A0A1W0WJX0"/>
<feature type="coiled-coil region" evidence="2">
    <location>
        <begin position="69"/>
        <end position="126"/>
    </location>
</feature>
<dbReference type="SUPFAM" id="SSF90250">
    <property type="entry name" value="Troponin coil-coiled subunits"/>
    <property type="match status" value="1"/>
</dbReference>
<dbReference type="PANTHER" id="PTHR13738">
    <property type="entry name" value="TROPONIN I"/>
    <property type="match status" value="1"/>
</dbReference>
<dbReference type="Proteomes" id="UP000192578">
    <property type="component" value="Unassembled WGS sequence"/>
</dbReference>
<dbReference type="Gene3D" id="1.20.5.350">
    <property type="match status" value="1"/>
</dbReference>
<accession>A0A1W0WJX0</accession>
<evidence type="ECO:0000313" key="4">
    <source>
        <dbReference type="Proteomes" id="UP000192578"/>
    </source>
</evidence>
<dbReference type="PANTHER" id="PTHR13738:SF1">
    <property type="entry name" value="TROPONIN I"/>
    <property type="match status" value="1"/>
</dbReference>
<organism evidence="3 4">
    <name type="scientific">Hypsibius exemplaris</name>
    <name type="common">Freshwater tardigrade</name>
    <dbReference type="NCBI Taxonomy" id="2072580"/>
    <lineage>
        <taxon>Eukaryota</taxon>
        <taxon>Metazoa</taxon>
        <taxon>Ecdysozoa</taxon>
        <taxon>Tardigrada</taxon>
        <taxon>Eutardigrada</taxon>
        <taxon>Parachela</taxon>
        <taxon>Hypsibioidea</taxon>
        <taxon>Hypsibiidae</taxon>
        <taxon>Hypsibius</taxon>
    </lineage>
</organism>